<accession>A0AAI8YDZ4</accession>
<feature type="compositionally biased region" description="Acidic residues" evidence="1">
    <location>
        <begin position="308"/>
        <end position="323"/>
    </location>
</feature>
<evidence type="ECO:0000313" key="3">
    <source>
        <dbReference type="EMBL" id="CAJ2501093.1"/>
    </source>
</evidence>
<name>A0AAI8YDZ4_9PEZI</name>
<feature type="region of interest" description="Disordered" evidence="1">
    <location>
        <begin position="165"/>
        <end position="433"/>
    </location>
</feature>
<comment type="caution">
    <text evidence="3">The sequence shown here is derived from an EMBL/GenBank/DDBJ whole genome shotgun (WGS) entry which is preliminary data.</text>
</comment>
<feature type="region of interest" description="Disordered" evidence="1">
    <location>
        <begin position="1"/>
        <end position="129"/>
    </location>
</feature>
<feature type="compositionally biased region" description="Low complexity" evidence="1">
    <location>
        <begin position="416"/>
        <end position="428"/>
    </location>
</feature>
<evidence type="ECO:0000313" key="4">
    <source>
        <dbReference type="Proteomes" id="UP001295740"/>
    </source>
</evidence>
<dbReference type="EMBL" id="CAUWAG010000003">
    <property type="protein sequence ID" value="CAJ2501093.1"/>
    <property type="molecule type" value="Genomic_DNA"/>
</dbReference>
<keyword evidence="2" id="KW-1133">Transmembrane helix</keyword>
<dbReference type="AlphaFoldDB" id="A0AAI8YDZ4"/>
<organism evidence="3 4">
    <name type="scientific">Anthostomella pinea</name>
    <dbReference type="NCBI Taxonomy" id="933095"/>
    <lineage>
        <taxon>Eukaryota</taxon>
        <taxon>Fungi</taxon>
        <taxon>Dikarya</taxon>
        <taxon>Ascomycota</taxon>
        <taxon>Pezizomycotina</taxon>
        <taxon>Sordariomycetes</taxon>
        <taxon>Xylariomycetidae</taxon>
        <taxon>Xylariales</taxon>
        <taxon>Xylariaceae</taxon>
        <taxon>Anthostomella</taxon>
    </lineage>
</organism>
<evidence type="ECO:0000256" key="1">
    <source>
        <dbReference type="SAM" id="MobiDB-lite"/>
    </source>
</evidence>
<keyword evidence="2" id="KW-0472">Membrane</keyword>
<feature type="compositionally biased region" description="Polar residues" evidence="1">
    <location>
        <begin position="1"/>
        <end position="12"/>
    </location>
</feature>
<reference evidence="3" key="1">
    <citation type="submission" date="2023-10" db="EMBL/GenBank/DDBJ databases">
        <authorList>
            <person name="Hackl T."/>
        </authorList>
    </citation>
    <scope>NUCLEOTIDE SEQUENCE</scope>
</reference>
<feature type="compositionally biased region" description="Polar residues" evidence="1">
    <location>
        <begin position="357"/>
        <end position="380"/>
    </location>
</feature>
<protein>
    <submittedName>
        <fullName evidence="3">Uu.00g039460.m01.CDS01</fullName>
    </submittedName>
</protein>
<feature type="compositionally biased region" description="Basic residues" evidence="1">
    <location>
        <begin position="65"/>
        <end position="92"/>
    </location>
</feature>
<keyword evidence="4" id="KW-1185">Reference proteome</keyword>
<feature type="compositionally biased region" description="Polar residues" evidence="1">
    <location>
        <begin position="257"/>
        <end position="283"/>
    </location>
</feature>
<gene>
    <name evidence="3" type="ORF">KHLLAP_LOCUS1561</name>
</gene>
<feature type="compositionally biased region" description="Polar residues" evidence="1">
    <location>
        <begin position="203"/>
        <end position="222"/>
    </location>
</feature>
<proteinExistence type="predicted"/>
<feature type="compositionally biased region" description="Acidic residues" evidence="1">
    <location>
        <begin position="28"/>
        <end position="39"/>
    </location>
</feature>
<evidence type="ECO:0000256" key="2">
    <source>
        <dbReference type="SAM" id="Phobius"/>
    </source>
</evidence>
<keyword evidence="2" id="KW-0812">Transmembrane</keyword>
<dbReference type="Proteomes" id="UP001295740">
    <property type="component" value="Unassembled WGS sequence"/>
</dbReference>
<feature type="region of interest" description="Disordered" evidence="1">
    <location>
        <begin position="912"/>
        <end position="932"/>
    </location>
</feature>
<feature type="compositionally biased region" description="Low complexity" evidence="1">
    <location>
        <begin position="334"/>
        <end position="348"/>
    </location>
</feature>
<sequence length="1013" mass="108486">MGATYPTTTNPFESPFEDPSPIHRSKDEWEDWVEEDDDEPTRGNNPDALLIDLSDDTAERSLKPATRHTSTRNPQHRHSVHKPVRLKSKGRQKAQNAKAGIKVVTDMSQLRSPAPPAQPRPMGHNVRDENKGRFVDAAALLALEGEPNSDSVGSFSWLKRKPGNVRAKQATKEAAQVSPSGLSPMDRPIVIGLSVPSDDAGQHQVSPQTAVVETPTYMQSFTRRADAQVGTTPTPQPLHSVWSPDTEVSESNRDTRTASSIYSRQSTSTGPAGSIYSQPTTNGGHVPPVPALPATMKFKQSMGRGVQDDDDLDTPCTLFEEDGSPTATRKSQKPKAAAASPGSASSRANGWWDHVTTPFTQQSTNPFKQQAQETGSSSSAAPREWWSGVDEKKAQPSRSSGLTIVTPASLGHQHTAPPAAVSSQPASVNRTETQSEKARILLEEDQTPNDQPPPYEFTKTFNEVKPPAVVAAPYVNTQPIPSPGPMTPGLPGTMTSQGAIHMAEIPLTPTGLRLVPEAVLPDRAAGSYVTGDQFYDAPGRANKSERQRRRHEKEDAVARKLGGFWRGRGFMSDDGCFGRTGREGRKRRRICLGVIGGVIAAIILAVIIAVVLTQRHISSSPSPSSSSAPSSSEESQAPSVFLTVAGFPPMPTGVLTVAGPDNSLTVSGCFTDKTPPTAWSCSLPKGEQDADAPFAPNQPEFIFQIQYDNNTRALWKISDDDDDNDKHSKSDRRDFLADVGFAPDPDPPSVTEMRFLGNTTDHIVADEKEGEPTPFFISLLKAIGDTVGPNVLSRRQGSNNAIDGSSGNGTGAFNLSDILPAPELNGDGTGAPARLFPLPTQQPVRLFDRGLPTEHYGFYTHFDKTIYLANSTGNNTADKDGGALITDAKSLVTFAQTRFLVKMWTRKNETAQLLGDGAPSNSSDGSSQPGTMPYPVTIAVDQHGGDASKKLDFSYGVMDNKQINLTDPHLVVMDLGSGGTLVNGASDPDTKLGGIDGGTGGCKCEWVNFKGGK</sequence>
<feature type="transmembrane region" description="Helical" evidence="2">
    <location>
        <begin position="590"/>
        <end position="612"/>
    </location>
</feature>
<feature type="region of interest" description="Disordered" evidence="1">
    <location>
        <begin position="535"/>
        <end position="555"/>
    </location>
</feature>
<feature type="compositionally biased region" description="Polar residues" evidence="1">
    <location>
        <begin position="919"/>
        <end position="930"/>
    </location>
</feature>